<feature type="domain" description="WH1" evidence="3">
    <location>
        <begin position="1"/>
        <end position="108"/>
    </location>
</feature>
<dbReference type="InterPro" id="IPR000697">
    <property type="entry name" value="WH1/EVH1_dom"/>
</dbReference>
<dbReference type="EMBL" id="KB932209">
    <property type="protein sequence ID" value="KCV68314.1"/>
    <property type="molecule type" value="Genomic_DNA"/>
</dbReference>
<dbReference type="GO" id="GO:0035256">
    <property type="term" value="F:G protein-coupled glutamate receptor binding"/>
    <property type="evidence" value="ECO:0007669"/>
    <property type="project" value="InterPro"/>
</dbReference>
<feature type="compositionally biased region" description="Low complexity" evidence="2">
    <location>
        <begin position="114"/>
        <end position="134"/>
    </location>
</feature>
<dbReference type="InterPro" id="IPR011993">
    <property type="entry name" value="PH-like_dom_sf"/>
</dbReference>
<evidence type="ECO:0000259" key="3">
    <source>
        <dbReference type="PROSITE" id="PS50229"/>
    </source>
</evidence>
<evidence type="ECO:0000313" key="4">
    <source>
        <dbReference type="EMBL" id="KCV68314.1"/>
    </source>
</evidence>
<feature type="region of interest" description="Disordered" evidence="2">
    <location>
        <begin position="108"/>
        <end position="186"/>
    </location>
</feature>
<dbReference type="PANTHER" id="PTHR10918">
    <property type="entry name" value="HOMER"/>
    <property type="match status" value="1"/>
</dbReference>
<keyword evidence="5" id="KW-1185">Reference proteome</keyword>
<gene>
    <name evidence="4" type="ORF">H696_05232</name>
</gene>
<proteinExistence type="predicted"/>
<dbReference type="Gene3D" id="2.30.29.30">
    <property type="entry name" value="Pleckstrin-homology domain (PH domain)/Phosphotyrosine-binding domain (PTB)"/>
    <property type="match status" value="1"/>
</dbReference>
<dbReference type="STRING" id="691883.A0A058Z203"/>
<feature type="coiled-coil region" evidence="1">
    <location>
        <begin position="194"/>
        <end position="249"/>
    </location>
</feature>
<dbReference type="RefSeq" id="XP_009497368.1">
    <property type="nucleotide sequence ID" value="XM_009499093.1"/>
</dbReference>
<dbReference type="SUPFAM" id="SSF50729">
    <property type="entry name" value="PH domain-like"/>
    <property type="match status" value="1"/>
</dbReference>
<organism evidence="4">
    <name type="scientific">Fonticula alba</name>
    <name type="common">Slime mold</name>
    <dbReference type="NCBI Taxonomy" id="691883"/>
    <lineage>
        <taxon>Eukaryota</taxon>
        <taxon>Rotosphaerida</taxon>
        <taxon>Fonticulaceae</taxon>
        <taxon>Fonticula</taxon>
    </lineage>
</organism>
<accession>A0A058Z203</accession>
<dbReference type="AlphaFoldDB" id="A0A058Z203"/>
<feature type="compositionally biased region" description="Polar residues" evidence="2">
    <location>
        <begin position="139"/>
        <end position="158"/>
    </location>
</feature>
<name>A0A058Z203_FONAL</name>
<sequence length="266" mass="28676">MAVEENVFTVKAQPYTLSSQSWESATSNIISVGFWFDPSDNTTRIVAMDGGVAKINSPITPGMTFLLPSHTFGQWFCDVSQVTHGLNFTSVQDARQFADCFADAAEGRKPTVKDGAAQPAMSAPAPGMGASPDAHGMQQPKQEQVSPSGQVSSLTSSFGGMHLNQQQQQQQQQQPQQPQQSVGGMVDPATDARIKELQAQVNQLTMDNQVHVQAIDKLKKALAENTANANLWQSQVAQLEAANAELSNKVARFAEFQKTFASMSMG</sequence>
<dbReference type="SMART" id="SM00461">
    <property type="entry name" value="WH1"/>
    <property type="match status" value="1"/>
</dbReference>
<dbReference type="InterPro" id="IPR045027">
    <property type="entry name" value="Homer"/>
</dbReference>
<protein>
    <recommendedName>
        <fullName evidence="3">WH1 domain-containing protein</fullName>
    </recommendedName>
</protein>
<reference evidence="4" key="1">
    <citation type="submission" date="2013-04" db="EMBL/GenBank/DDBJ databases">
        <title>The Genome Sequence of Fonticula alba ATCC 38817.</title>
        <authorList>
            <consortium name="The Broad Institute Genomics Platform"/>
            <person name="Russ C."/>
            <person name="Cuomo C."/>
            <person name="Burger G."/>
            <person name="Gray M.W."/>
            <person name="Holland P.W.H."/>
            <person name="King N."/>
            <person name="Lang F.B.F."/>
            <person name="Roger A.J."/>
            <person name="Ruiz-Trillo I."/>
            <person name="Brown M."/>
            <person name="Walker B."/>
            <person name="Young S."/>
            <person name="Zeng Q."/>
            <person name="Gargeya S."/>
            <person name="Fitzgerald M."/>
            <person name="Haas B."/>
            <person name="Abouelleil A."/>
            <person name="Allen A.W."/>
            <person name="Alvarado L."/>
            <person name="Arachchi H.M."/>
            <person name="Berlin A.M."/>
            <person name="Chapman S.B."/>
            <person name="Gainer-Dewar J."/>
            <person name="Goldberg J."/>
            <person name="Griggs A."/>
            <person name="Gujja S."/>
            <person name="Hansen M."/>
            <person name="Howarth C."/>
            <person name="Imamovic A."/>
            <person name="Ireland A."/>
            <person name="Larimer J."/>
            <person name="McCowan C."/>
            <person name="Murphy C."/>
            <person name="Pearson M."/>
            <person name="Poon T.W."/>
            <person name="Priest M."/>
            <person name="Roberts A."/>
            <person name="Saif S."/>
            <person name="Shea T."/>
            <person name="Sisk P."/>
            <person name="Sykes S."/>
            <person name="Wortman J."/>
            <person name="Nusbaum C."/>
            <person name="Birren B."/>
        </authorList>
    </citation>
    <scope>NUCLEOTIDE SEQUENCE [LARGE SCALE GENOMIC DNA]</scope>
    <source>
        <strain evidence="4">ATCC 38817</strain>
    </source>
</reference>
<evidence type="ECO:0000313" key="5">
    <source>
        <dbReference type="Proteomes" id="UP000030693"/>
    </source>
</evidence>
<dbReference type="PROSITE" id="PS50229">
    <property type="entry name" value="WH1"/>
    <property type="match status" value="1"/>
</dbReference>
<dbReference type="Proteomes" id="UP000030693">
    <property type="component" value="Unassembled WGS sequence"/>
</dbReference>
<dbReference type="OrthoDB" id="9983798at2759"/>
<dbReference type="Pfam" id="PF00568">
    <property type="entry name" value="WH1"/>
    <property type="match status" value="1"/>
</dbReference>
<evidence type="ECO:0000256" key="2">
    <source>
        <dbReference type="SAM" id="MobiDB-lite"/>
    </source>
</evidence>
<feature type="compositionally biased region" description="Low complexity" evidence="2">
    <location>
        <begin position="165"/>
        <end position="180"/>
    </location>
</feature>
<keyword evidence="1" id="KW-0175">Coiled coil</keyword>
<evidence type="ECO:0000256" key="1">
    <source>
        <dbReference type="SAM" id="Coils"/>
    </source>
</evidence>
<dbReference type="GeneID" id="20529957"/>